<feature type="compositionally biased region" description="Basic residues" evidence="6">
    <location>
        <begin position="231"/>
        <end position="240"/>
    </location>
</feature>
<dbReference type="GO" id="GO:0003735">
    <property type="term" value="F:structural constituent of ribosome"/>
    <property type="evidence" value="ECO:0007669"/>
    <property type="project" value="InterPro"/>
</dbReference>
<dbReference type="Pfam" id="PF00203">
    <property type="entry name" value="Ribosomal_S19"/>
    <property type="match status" value="1"/>
</dbReference>
<dbReference type="PANTHER" id="PTHR24347">
    <property type="entry name" value="SERINE/THREONINE-PROTEIN KINASE"/>
    <property type="match status" value="1"/>
</dbReference>
<dbReference type="InterPro" id="IPR000719">
    <property type="entry name" value="Prot_kinase_dom"/>
</dbReference>
<evidence type="ECO:0000313" key="9">
    <source>
        <dbReference type="Proteomes" id="UP000694426"/>
    </source>
</evidence>
<sequence>CGGGASSAPGAGKGQDFVTWLGDKWDPPSPCCTQAASHTLCPARGATSVVYSCEEKGTGAPYAAKILKKTIDKKIVRTEIGVLLRLSHPNIIKLKEIFETPSEIALVLELVTGGELFDRIVERGFYSERDAAHVVKQILEAVSYLHENGVVHRDLKPENLLYADLSPDAPLKIGGFAGQPLLVLQPKAFPAWWHPPSTARGPWEPFAGTKGVPGSASPLRVSPQVTLGSPRSRRWSRRRSGPSGSSPTGGWTWTSSSTCPSECGAGGGGGLRWGVVAELTVCLPVCLPVRPSSEQLMQLYSARQRRRLNRGLRRKQHSLLKRLRKAKKEAPPMEKPEVVKTHLRDMIILPEMVGSMVGVYNGKTFNQVEIKVSLAATSMLCSPVLAQHHKRTRSLRYSEPHTAVVLPCV</sequence>
<dbReference type="GO" id="GO:0006412">
    <property type="term" value="P:translation"/>
    <property type="evidence" value="ECO:0007669"/>
    <property type="project" value="InterPro"/>
</dbReference>
<keyword evidence="3 5" id="KW-0687">Ribonucleoprotein</keyword>
<dbReference type="Proteomes" id="UP000694426">
    <property type="component" value="Unplaced"/>
</dbReference>
<reference evidence="8" key="2">
    <citation type="submission" date="2025-09" db="UniProtKB">
        <authorList>
            <consortium name="Ensembl"/>
        </authorList>
    </citation>
    <scope>IDENTIFICATION</scope>
</reference>
<evidence type="ECO:0000259" key="7">
    <source>
        <dbReference type="PROSITE" id="PS50011"/>
    </source>
</evidence>
<dbReference type="GeneTree" id="ENSGT00940000165071"/>
<accession>A0A8B9HZQ7</accession>
<organism evidence="8 9">
    <name type="scientific">Anser brachyrhynchus</name>
    <name type="common">Pink-footed goose</name>
    <dbReference type="NCBI Taxonomy" id="132585"/>
    <lineage>
        <taxon>Eukaryota</taxon>
        <taxon>Metazoa</taxon>
        <taxon>Chordata</taxon>
        <taxon>Craniata</taxon>
        <taxon>Vertebrata</taxon>
        <taxon>Euteleostomi</taxon>
        <taxon>Archelosauria</taxon>
        <taxon>Archosauria</taxon>
        <taxon>Dinosauria</taxon>
        <taxon>Saurischia</taxon>
        <taxon>Theropoda</taxon>
        <taxon>Coelurosauria</taxon>
        <taxon>Aves</taxon>
        <taxon>Neognathae</taxon>
        <taxon>Galloanserae</taxon>
        <taxon>Anseriformes</taxon>
        <taxon>Anatidae</taxon>
        <taxon>Anserinae</taxon>
        <taxon>Anser</taxon>
    </lineage>
</organism>
<dbReference type="InterPro" id="IPR008271">
    <property type="entry name" value="Ser/Thr_kinase_AS"/>
</dbReference>
<dbReference type="FunFam" id="1.10.510.10:FF:000512">
    <property type="entry name" value="AKT serine/threonine kinase 1"/>
    <property type="match status" value="1"/>
</dbReference>
<evidence type="ECO:0000313" key="8">
    <source>
        <dbReference type="Ensembl" id="ENSABRP00000001152.1"/>
    </source>
</evidence>
<dbReference type="Ensembl" id="ENSABRT00000001708.1">
    <property type="protein sequence ID" value="ENSABRP00000001152.1"/>
    <property type="gene ID" value="ENSABRG00000000852.1"/>
</dbReference>
<dbReference type="GO" id="GO:0005524">
    <property type="term" value="F:ATP binding"/>
    <property type="evidence" value="ECO:0007669"/>
    <property type="project" value="InterPro"/>
</dbReference>
<protein>
    <recommendedName>
        <fullName evidence="4">40S ribosomal protein S15</fullName>
    </recommendedName>
</protein>
<dbReference type="SUPFAM" id="SSF56112">
    <property type="entry name" value="Protein kinase-like (PK-like)"/>
    <property type="match status" value="1"/>
</dbReference>
<dbReference type="InterPro" id="IPR011009">
    <property type="entry name" value="Kinase-like_dom_sf"/>
</dbReference>
<dbReference type="GO" id="GO:0005840">
    <property type="term" value="C:ribosome"/>
    <property type="evidence" value="ECO:0007669"/>
    <property type="project" value="UniProtKB-KW"/>
</dbReference>
<keyword evidence="9" id="KW-1185">Reference proteome</keyword>
<dbReference type="SUPFAM" id="SSF54570">
    <property type="entry name" value="Ribosomal protein S19"/>
    <property type="match status" value="1"/>
</dbReference>
<evidence type="ECO:0000256" key="2">
    <source>
        <dbReference type="ARBA" id="ARBA00022980"/>
    </source>
</evidence>
<dbReference type="InterPro" id="IPR002222">
    <property type="entry name" value="Ribosomal_uS19"/>
</dbReference>
<dbReference type="FunFam" id="3.30.200.20:FF:000279">
    <property type="entry name" value="Calcium/calmodulin-dependent protein kinase type IV"/>
    <property type="match status" value="1"/>
</dbReference>
<name>A0A8B9HZQ7_9AVES</name>
<dbReference type="Gene3D" id="3.30.860.10">
    <property type="entry name" value="30s Ribosomal Protein S19, Chain A"/>
    <property type="match status" value="1"/>
</dbReference>
<evidence type="ECO:0000256" key="1">
    <source>
        <dbReference type="ARBA" id="ARBA00007345"/>
    </source>
</evidence>
<dbReference type="PROSITE" id="PS50011">
    <property type="entry name" value="PROTEIN_KINASE_DOM"/>
    <property type="match status" value="1"/>
</dbReference>
<proteinExistence type="inferred from homology"/>
<dbReference type="GO" id="GO:1990904">
    <property type="term" value="C:ribonucleoprotein complex"/>
    <property type="evidence" value="ECO:0007669"/>
    <property type="project" value="UniProtKB-KW"/>
</dbReference>
<dbReference type="PROSITE" id="PS00108">
    <property type="entry name" value="PROTEIN_KINASE_ST"/>
    <property type="match status" value="1"/>
</dbReference>
<dbReference type="Gene3D" id="3.30.200.20">
    <property type="entry name" value="Phosphorylase Kinase, domain 1"/>
    <property type="match status" value="1"/>
</dbReference>
<feature type="domain" description="Protein kinase" evidence="7">
    <location>
        <begin position="36"/>
        <end position="348"/>
    </location>
</feature>
<dbReference type="GO" id="GO:0004672">
    <property type="term" value="F:protein kinase activity"/>
    <property type="evidence" value="ECO:0007669"/>
    <property type="project" value="InterPro"/>
</dbReference>
<comment type="similarity">
    <text evidence="1 5">Belongs to the universal ribosomal protein uS19 family.</text>
</comment>
<dbReference type="PRINTS" id="PR00975">
    <property type="entry name" value="RIBOSOMALS19"/>
</dbReference>
<evidence type="ECO:0000256" key="6">
    <source>
        <dbReference type="SAM" id="MobiDB-lite"/>
    </source>
</evidence>
<keyword evidence="2 5" id="KW-0689">Ribosomal protein</keyword>
<feature type="compositionally biased region" description="Low complexity" evidence="6">
    <location>
        <begin position="241"/>
        <end position="257"/>
    </location>
</feature>
<dbReference type="AlphaFoldDB" id="A0A8B9HZQ7"/>
<dbReference type="SMART" id="SM00220">
    <property type="entry name" value="S_TKc"/>
    <property type="match status" value="1"/>
</dbReference>
<dbReference type="HAMAP" id="MF_00531">
    <property type="entry name" value="Ribosomal_uS19"/>
    <property type="match status" value="1"/>
</dbReference>
<reference evidence="8" key="1">
    <citation type="submission" date="2025-08" db="UniProtKB">
        <authorList>
            <consortium name="Ensembl"/>
        </authorList>
    </citation>
    <scope>IDENTIFICATION</scope>
</reference>
<dbReference type="Gene3D" id="1.10.510.10">
    <property type="entry name" value="Transferase(Phosphotransferase) domain 1"/>
    <property type="match status" value="1"/>
</dbReference>
<evidence type="ECO:0000256" key="4">
    <source>
        <dbReference type="ARBA" id="ARBA00035469"/>
    </source>
</evidence>
<evidence type="ECO:0000256" key="3">
    <source>
        <dbReference type="ARBA" id="ARBA00023274"/>
    </source>
</evidence>
<dbReference type="InterPro" id="IPR023575">
    <property type="entry name" value="Ribosomal_uS19_SF"/>
</dbReference>
<dbReference type="Pfam" id="PF00069">
    <property type="entry name" value="Pkinase"/>
    <property type="match status" value="1"/>
</dbReference>
<feature type="region of interest" description="Disordered" evidence="6">
    <location>
        <begin position="203"/>
        <end position="259"/>
    </location>
</feature>
<evidence type="ECO:0000256" key="5">
    <source>
        <dbReference type="RuleBase" id="RU003485"/>
    </source>
</evidence>